<organism evidence="3 4">
    <name type="scientific">Roseovarius albus</name>
    <dbReference type="NCBI Taxonomy" id="1247867"/>
    <lineage>
        <taxon>Bacteria</taxon>
        <taxon>Pseudomonadati</taxon>
        <taxon>Pseudomonadota</taxon>
        <taxon>Alphaproteobacteria</taxon>
        <taxon>Rhodobacterales</taxon>
        <taxon>Roseobacteraceae</taxon>
        <taxon>Roseovarius</taxon>
    </lineage>
</organism>
<dbReference type="PANTHER" id="PTHR46797">
    <property type="entry name" value="HTH-TYPE TRANSCRIPTIONAL REGULATOR"/>
    <property type="match status" value="1"/>
</dbReference>
<accession>A0A1X7A0B5</accession>
<protein>
    <submittedName>
        <fullName evidence="3">Helix-turn-helix protein</fullName>
    </submittedName>
</protein>
<dbReference type="GO" id="GO:0005829">
    <property type="term" value="C:cytosol"/>
    <property type="evidence" value="ECO:0007669"/>
    <property type="project" value="TreeGrafter"/>
</dbReference>
<dbReference type="EMBL" id="FWFX01000013">
    <property type="protein sequence ID" value="SLN64978.1"/>
    <property type="molecule type" value="Genomic_DNA"/>
</dbReference>
<dbReference type="GO" id="GO:0003677">
    <property type="term" value="F:DNA binding"/>
    <property type="evidence" value="ECO:0007669"/>
    <property type="project" value="UniProtKB-KW"/>
</dbReference>
<evidence type="ECO:0000256" key="1">
    <source>
        <dbReference type="ARBA" id="ARBA00023125"/>
    </source>
</evidence>
<feature type="domain" description="HTH cro/C1-type" evidence="2">
    <location>
        <begin position="17"/>
        <end position="71"/>
    </location>
</feature>
<dbReference type="PROSITE" id="PS50943">
    <property type="entry name" value="HTH_CROC1"/>
    <property type="match status" value="1"/>
</dbReference>
<dbReference type="AlphaFoldDB" id="A0A1X7A0B5"/>
<dbReference type="PANTHER" id="PTHR46797:SF1">
    <property type="entry name" value="METHYLPHOSPHONATE SYNTHASE"/>
    <property type="match status" value="1"/>
</dbReference>
<proteinExistence type="predicted"/>
<dbReference type="Proteomes" id="UP000193061">
    <property type="component" value="Unassembled WGS sequence"/>
</dbReference>
<gene>
    <name evidence="3" type="ORF">ROA7450_03426</name>
</gene>
<dbReference type="RefSeq" id="WP_085807101.1">
    <property type="nucleotide sequence ID" value="NZ_FWFX01000013.1"/>
</dbReference>
<dbReference type="InterPro" id="IPR010982">
    <property type="entry name" value="Lambda_DNA-bd_dom_sf"/>
</dbReference>
<keyword evidence="4" id="KW-1185">Reference proteome</keyword>
<dbReference type="GO" id="GO:0003700">
    <property type="term" value="F:DNA-binding transcription factor activity"/>
    <property type="evidence" value="ECO:0007669"/>
    <property type="project" value="TreeGrafter"/>
</dbReference>
<evidence type="ECO:0000259" key="2">
    <source>
        <dbReference type="PROSITE" id="PS50943"/>
    </source>
</evidence>
<dbReference type="OrthoDB" id="9803379at2"/>
<dbReference type="SMART" id="SM00530">
    <property type="entry name" value="HTH_XRE"/>
    <property type="match status" value="1"/>
</dbReference>
<sequence>MTKTLHTSGHLALIEALISARKSQNLSQAALAERLRCHQSFVARIESGQRRIDVPELVIIARALDVPEEHFFDVVVKAVPPGERL</sequence>
<reference evidence="3 4" key="1">
    <citation type="submission" date="2017-03" db="EMBL/GenBank/DDBJ databases">
        <authorList>
            <person name="Afonso C.L."/>
            <person name="Miller P.J."/>
            <person name="Scott M.A."/>
            <person name="Spackman E."/>
            <person name="Goraichik I."/>
            <person name="Dimitrov K.M."/>
            <person name="Suarez D.L."/>
            <person name="Swayne D.E."/>
        </authorList>
    </citation>
    <scope>NUCLEOTIDE SEQUENCE [LARGE SCALE GENOMIC DNA]</scope>
    <source>
        <strain evidence="3 4">CECT 7450</strain>
    </source>
</reference>
<dbReference type="SUPFAM" id="SSF47413">
    <property type="entry name" value="lambda repressor-like DNA-binding domains"/>
    <property type="match status" value="1"/>
</dbReference>
<dbReference type="InterPro" id="IPR001387">
    <property type="entry name" value="Cro/C1-type_HTH"/>
</dbReference>
<evidence type="ECO:0000313" key="3">
    <source>
        <dbReference type="EMBL" id="SLN64978.1"/>
    </source>
</evidence>
<keyword evidence="1" id="KW-0238">DNA-binding</keyword>
<dbReference type="Gene3D" id="1.10.260.40">
    <property type="entry name" value="lambda repressor-like DNA-binding domains"/>
    <property type="match status" value="1"/>
</dbReference>
<dbReference type="InterPro" id="IPR050807">
    <property type="entry name" value="TransReg_Diox_bact_type"/>
</dbReference>
<name>A0A1X7A0B5_9RHOB</name>
<dbReference type="CDD" id="cd00093">
    <property type="entry name" value="HTH_XRE"/>
    <property type="match status" value="1"/>
</dbReference>
<evidence type="ECO:0000313" key="4">
    <source>
        <dbReference type="Proteomes" id="UP000193061"/>
    </source>
</evidence>
<dbReference type="Pfam" id="PF01381">
    <property type="entry name" value="HTH_3"/>
    <property type="match status" value="1"/>
</dbReference>